<dbReference type="InterPro" id="IPR058581">
    <property type="entry name" value="TM_HPP"/>
</dbReference>
<organism evidence="4 5">
    <name type="scientific">Prunus armeniaca</name>
    <name type="common">Apricot</name>
    <name type="synonym">Armeniaca vulgaris</name>
    <dbReference type="NCBI Taxonomy" id="36596"/>
    <lineage>
        <taxon>Eukaryota</taxon>
        <taxon>Viridiplantae</taxon>
        <taxon>Streptophyta</taxon>
        <taxon>Embryophyta</taxon>
        <taxon>Tracheophyta</taxon>
        <taxon>Spermatophyta</taxon>
        <taxon>Magnoliopsida</taxon>
        <taxon>eudicotyledons</taxon>
        <taxon>Gunneridae</taxon>
        <taxon>Pentapetalae</taxon>
        <taxon>rosids</taxon>
        <taxon>fabids</taxon>
        <taxon>Rosales</taxon>
        <taxon>Rosaceae</taxon>
        <taxon>Amygdaloideae</taxon>
        <taxon>Amygdaleae</taxon>
        <taxon>Prunus</taxon>
    </lineage>
</organism>
<proteinExistence type="predicted"/>
<feature type="domain" description="HPP transmembrane region" evidence="3">
    <location>
        <begin position="83"/>
        <end position="224"/>
    </location>
</feature>
<feature type="region of interest" description="Disordered" evidence="1">
    <location>
        <begin position="271"/>
        <end position="291"/>
    </location>
</feature>
<dbReference type="Pfam" id="PF04982">
    <property type="entry name" value="TM_HPP"/>
    <property type="match status" value="1"/>
</dbReference>
<gene>
    <name evidence="4" type="ORF">CURHAP_LOCUS33877</name>
</gene>
<dbReference type="PANTHER" id="PTHR33741:SF1">
    <property type="entry name" value="HPP FAMILY PROTEIN, EXPRESSED"/>
    <property type="match status" value="1"/>
</dbReference>
<reference evidence="4 5" key="1">
    <citation type="submission" date="2020-05" db="EMBL/GenBank/DDBJ databases">
        <authorList>
            <person name="Campoy J."/>
            <person name="Schneeberger K."/>
            <person name="Spophaly S."/>
        </authorList>
    </citation>
    <scope>NUCLEOTIDE SEQUENCE [LARGE SCALE GENOMIC DNA]</scope>
    <source>
        <strain evidence="4">PruArmRojPasFocal</strain>
    </source>
</reference>
<name>A0A6J5UW37_PRUAR</name>
<evidence type="ECO:0000313" key="5">
    <source>
        <dbReference type="Proteomes" id="UP000507222"/>
    </source>
</evidence>
<dbReference type="EMBL" id="CAEKDK010000005">
    <property type="protein sequence ID" value="CAB4280919.1"/>
    <property type="molecule type" value="Genomic_DNA"/>
</dbReference>
<dbReference type="Proteomes" id="UP000507222">
    <property type="component" value="Unassembled WGS sequence"/>
</dbReference>
<feature type="transmembrane region" description="Helical" evidence="2">
    <location>
        <begin position="144"/>
        <end position="166"/>
    </location>
</feature>
<dbReference type="InterPro" id="IPR007065">
    <property type="entry name" value="HPP"/>
</dbReference>
<dbReference type="AlphaFoldDB" id="A0A6J5UW37"/>
<evidence type="ECO:0000313" key="4">
    <source>
        <dbReference type="EMBL" id="CAB4280919.1"/>
    </source>
</evidence>
<sequence length="291" mass="30836">MGMQLMRSSSYHRHRASKTPAFSASLHPFSSSIVLRRSLGFEHGGTRSTGSIKRRIQKHGIVASSNLVAPPWESWNPEKGSASPSLSDIVWPSAGAFAAMAILGRVDQILAPKGVSMTIAPLGAVCAVLFATPSSPAARKYNMFMAQIGCASIGVLAFSLFGPGWLARSFALAASIAFMTYTRSPHPPAASLPILFIDGAKLHHLNFWYALFPGAAGCLLLCLIDRGSCAKCEMMSTSGGGPAKVEDSPGELPGGRCLDVMLFDASGKVTRSSHRSRTRGETPGTWVLDGR</sequence>
<keyword evidence="2" id="KW-0812">Transmembrane</keyword>
<evidence type="ECO:0000256" key="1">
    <source>
        <dbReference type="SAM" id="MobiDB-lite"/>
    </source>
</evidence>
<keyword evidence="2" id="KW-1133">Transmembrane helix</keyword>
<evidence type="ECO:0000256" key="2">
    <source>
        <dbReference type="SAM" id="Phobius"/>
    </source>
</evidence>
<evidence type="ECO:0000259" key="3">
    <source>
        <dbReference type="Pfam" id="PF04982"/>
    </source>
</evidence>
<feature type="transmembrane region" description="Helical" evidence="2">
    <location>
        <begin position="112"/>
        <end position="132"/>
    </location>
</feature>
<protein>
    <recommendedName>
        <fullName evidence="3">HPP transmembrane region domain-containing protein</fullName>
    </recommendedName>
</protein>
<keyword evidence="2" id="KW-0472">Membrane</keyword>
<feature type="transmembrane region" description="Helical" evidence="2">
    <location>
        <begin position="207"/>
        <end position="224"/>
    </location>
</feature>
<accession>A0A6J5UW37</accession>
<dbReference type="PANTHER" id="PTHR33741">
    <property type="entry name" value="TRANSMEMBRANE PROTEIN DDB_G0269096-RELATED"/>
    <property type="match status" value="1"/>
</dbReference>